<evidence type="ECO:0000313" key="3">
    <source>
        <dbReference type="EMBL" id="TQL46766.1"/>
    </source>
</evidence>
<dbReference type="EMBL" id="VFOM01000002">
    <property type="protein sequence ID" value="TQL46766.1"/>
    <property type="molecule type" value="Genomic_DNA"/>
</dbReference>
<name>A0A542YF95_9MICO</name>
<evidence type="ECO:0000256" key="1">
    <source>
        <dbReference type="ARBA" id="ARBA00023002"/>
    </source>
</evidence>
<reference evidence="3 4" key="1">
    <citation type="submission" date="2019-06" db="EMBL/GenBank/DDBJ databases">
        <title>Sequencing the genomes of 1000 actinobacteria strains.</title>
        <authorList>
            <person name="Klenk H.-P."/>
        </authorList>
    </citation>
    <scope>NUCLEOTIDE SEQUENCE [LARGE SCALE GENOMIC DNA]</scope>
    <source>
        <strain evidence="3 4">DSM 26477</strain>
    </source>
</reference>
<dbReference type="InterPro" id="IPR036188">
    <property type="entry name" value="FAD/NAD-bd_sf"/>
</dbReference>
<dbReference type="Pfam" id="PF01266">
    <property type="entry name" value="DAO"/>
    <property type="match status" value="1"/>
</dbReference>
<keyword evidence="4" id="KW-1185">Reference proteome</keyword>
<evidence type="ECO:0000259" key="2">
    <source>
        <dbReference type="Pfam" id="PF01266"/>
    </source>
</evidence>
<dbReference type="AlphaFoldDB" id="A0A542YF95"/>
<dbReference type="PANTHER" id="PTHR13847:SF289">
    <property type="entry name" value="GLYCINE OXIDASE"/>
    <property type="match status" value="1"/>
</dbReference>
<dbReference type="Gene3D" id="3.50.50.60">
    <property type="entry name" value="FAD/NAD(P)-binding domain"/>
    <property type="match status" value="2"/>
</dbReference>
<sequence length="416" mass="44705">MPQAENVTIVGAGIVGLSTAWFLQEHGVAVTVLDREGVAAGASWGNAGWIAPALTLPLPEPGIFSFGLKAIIDPASPVFVPFSVDPRLLRFLAGFALNSTPPRWRRNMTAFAEINKWGVDSFDRLADGGVENRTIVADPFLTGFVSERDRGVLEHEFDEIALRGGAVDFERISGDELRTIEPTVSDAVTHGIRISGQRYINPPVFMESLAAAVRARGGEIVEGADVVGITDLGELGVGIDVVGEPEGRIADQVVIATGTWMGRLARRFGVRQLVQAGRGYSFSVRPETVPTHPIYFPAQRVACTPLGDRLRVGGMMEFRPGDAPPDPRRVTTMVEAARPLFRGVDWEAREEEWVGSRPCTADGLPLVGATRSPRVHVAGGHGMWGVTLGPLTGRILADSITGAAEHPLLKSFDPLR</sequence>
<dbReference type="SUPFAM" id="SSF54373">
    <property type="entry name" value="FAD-linked reductases, C-terminal domain"/>
    <property type="match status" value="1"/>
</dbReference>
<protein>
    <submittedName>
        <fullName evidence="3">D-amino-acid dehydrogenase</fullName>
    </submittedName>
</protein>
<proteinExistence type="predicted"/>
<dbReference type="GO" id="GO:0016491">
    <property type="term" value="F:oxidoreductase activity"/>
    <property type="evidence" value="ECO:0007669"/>
    <property type="project" value="UniProtKB-KW"/>
</dbReference>
<keyword evidence="1" id="KW-0560">Oxidoreductase</keyword>
<comment type="caution">
    <text evidence="3">The sequence shown here is derived from an EMBL/GenBank/DDBJ whole genome shotgun (WGS) entry which is preliminary data.</text>
</comment>
<dbReference type="Gene3D" id="3.30.9.10">
    <property type="entry name" value="D-Amino Acid Oxidase, subunit A, domain 2"/>
    <property type="match status" value="1"/>
</dbReference>
<dbReference type="OrthoDB" id="9806257at2"/>
<dbReference type="GO" id="GO:0005737">
    <property type="term" value="C:cytoplasm"/>
    <property type="evidence" value="ECO:0007669"/>
    <property type="project" value="TreeGrafter"/>
</dbReference>
<accession>A0A542YF95</accession>
<dbReference type="InterPro" id="IPR006076">
    <property type="entry name" value="FAD-dep_OxRdtase"/>
</dbReference>
<dbReference type="Proteomes" id="UP000317998">
    <property type="component" value="Unassembled WGS sequence"/>
</dbReference>
<organism evidence="3 4">
    <name type="scientific">Homoserinimonas aerilata</name>
    <dbReference type="NCBI Taxonomy" id="1162970"/>
    <lineage>
        <taxon>Bacteria</taxon>
        <taxon>Bacillati</taxon>
        <taxon>Actinomycetota</taxon>
        <taxon>Actinomycetes</taxon>
        <taxon>Micrococcales</taxon>
        <taxon>Microbacteriaceae</taxon>
        <taxon>Homoserinimonas</taxon>
    </lineage>
</organism>
<dbReference type="PANTHER" id="PTHR13847">
    <property type="entry name" value="SARCOSINE DEHYDROGENASE-RELATED"/>
    <property type="match status" value="1"/>
</dbReference>
<evidence type="ECO:0000313" key="4">
    <source>
        <dbReference type="Proteomes" id="UP000317998"/>
    </source>
</evidence>
<dbReference type="SUPFAM" id="SSF51971">
    <property type="entry name" value="Nucleotide-binding domain"/>
    <property type="match status" value="1"/>
</dbReference>
<gene>
    <name evidence="3" type="ORF">FB562_2291</name>
</gene>
<dbReference type="RefSeq" id="WP_141881402.1">
    <property type="nucleotide sequence ID" value="NZ_VFOM01000002.1"/>
</dbReference>
<feature type="domain" description="FAD dependent oxidoreductase" evidence="2">
    <location>
        <begin position="7"/>
        <end position="398"/>
    </location>
</feature>